<name>A0A840S0L8_9BURK</name>
<dbReference type="RefSeq" id="WP_175423656.1">
    <property type="nucleotide sequence ID" value="NZ_CP040709.1"/>
</dbReference>
<evidence type="ECO:0000256" key="2">
    <source>
        <dbReference type="SAM" id="SignalP"/>
    </source>
</evidence>
<gene>
    <name evidence="4" type="ORF">HNQ51_001098</name>
</gene>
<feature type="chain" id="PRO_5032271419" evidence="2">
    <location>
        <begin position="24"/>
        <end position="249"/>
    </location>
</feature>
<protein>
    <submittedName>
        <fullName evidence="4">ABC-type amino acid transport substrate-binding protein</fullName>
    </submittedName>
</protein>
<feature type="signal peptide" evidence="2">
    <location>
        <begin position="1"/>
        <end position="23"/>
    </location>
</feature>
<dbReference type="PANTHER" id="PTHR35936:SF6">
    <property type="entry name" value="AMINO ACID ABC TRANSPORTER SUBSTRATE-BINDING PAAT FAMILY PROTEIN"/>
    <property type="match status" value="1"/>
</dbReference>
<organism evidence="4 5">
    <name type="scientific">Inhella inkyongensis</name>
    <dbReference type="NCBI Taxonomy" id="392593"/>
    <lineage>
        <taxon>Bacteria</taxon>
        <taxon>Pseudomonadati</taxon>
        <taxon>Pseudomonadota</taxon>
        <taxon>Betaproteobacteria</taxon>
        <taxon>Burkholderiales</taxon>
        <taxon>Sphaerotilaceae</taxon>
        <taxon>Inhella</taxon>
    </lineage>
</organism>
<dbReference type="EMBL" id="JACHHO010000001">
    <property type="protein sequence ID" value="MBB5203805.1"/>
    <property type="molecule type" value="Genomic_DNA"/>
</dbReference>
<evidence type="ECO:0000256" key="1">
    <source>
        <dbReference type="ARBA" id="ARBA00022729"/>
    </source>
</evidence>
<comment type="caution">
    <text evidence="4">The sequence shown here is derived from an EMBL/GenBank/DDBJ whole genome shotgun (WGS) entry which is preliminary data.</text>
</comment>
<evidence type="ECO:0000259" key="3">
    <source>
        <dbReference type="Pfam" id="PF00497"/>
    </source>
</evidence>
<dbReference type="InterPro" id="IPR001638">
    <property type="entry name" value="Solute-binding_3/MltF_N"/>
</dbReference>
<feature type="domain" description="Solute-binding protein family 3/N-terminal" evidence="3">
    <location>
        <begin position="36"/>
        <end position="248"/>
    </location>
</feature>
<keyword evidence="1 2" id="KW-0732">Signal</keyword>
<dbReference type="SUPFAM" id="SSF53850">
    <property type="entry name" value="Periplasmic binding protein-like II"/>
    <property type="match status" value="1"/>
</dbReference>
<dbReference type="Proteomes" id="UP000554837">
    <property type="component" value="Unassembled WGS sequence"/>
</dbReference>
<evidence type="ECO:0000313" key="4">
    <source>
        <dbReference type="EMBL" id="MBB5203805.1"/>
    </source>
</evidence>
<proteinExistence type="predicted"/>
<accession>A0A840S0L8</accession>
<dbReference type="Pfam" id="PF00497">
    <property type="entry name" value="SBP_bac_3"/>
    <property type="match status" value="1"/>
</dbReference>
<sequence length="249" mass="27434">MKRHHLVPSLLCWLTLVPQAASAQEARPAAGDIVFIAAANHTAPLSTFKNGVLVDGIIKDLGDALARRLGLRPRYLTMPSKRAPWALRDGEGDLLCYARPQWIGPDFQFTLPVIPNGEVIAARPDSPKLEGITQLAGQPVGTVLGYLYPEAEAVLGPQLRRQDAPDMLSNLRKLVAGRMPYAISDRLVLREHQRHYPKDGLREDLMLNRFTAPCALSPRSKIPLPLINEALSELVADGEMQRILARYGS</sequence>
<keyword evidence="5" id="KW-1185">Reference proteome</keyword>
<evidence type="ECO:0000313" key="5">
    <source>
        <dbReference type="Proteomes" id="UP000554837"/>
    </source>
</evidence>
<dbReference type="PANTHER" id="PTHR35936">
    <property type="entry name" value="MEMBRANE-BOUND LYTIC MUREIN TRANSGLYCOSYLASE F"/>
    <property type="match status" value="1"/>
</dbReference>
<reference evidence="4 5" key="1">
    <citation type="submission" date="2020-08" db="EMBL/GenBank/DDBJ databases">
        <title>Genomic Encyclopedia of Type Strains, Phase IV (KMG-IV): sequencing the most valuable type-strain genomes for metagenomic binning, comparative biology and taxonomic classification.</title>
        <authorList>
            <person name="Goeker M."/>
        </authorList>
    </citation>
    <scope>NUCLEOTIDE SEQUENCE [LARGE SCALE GENOMIC DNA]</scope>
    <source>
        <strain evidence="4 5">DSM 23958</strain>
    </source>
</reference>
<dbReference type="AlphaFoldDB" id="A0A840S0L8"/>
<dbReference type="Gene3D" id="3.40.190.10">
    <property type="entry name" value="Periplasmic binding protein-like II"/>
    <property type="match status" value="2"/>
</dbReference>